<sequence length="159" mass="17699">QKEVNVWKDLRHPNIVEFYGYNYSSAPMFLLSSLKEEGDALTFLLSNPDANRAKPLYDVSLGLQYLHSHSIVHADLKALNILVDKHGIACLCDFGLSLVRMHTTSNTSNSINSGGQGTLRWMAPEQMDGGRATLKSDIYSFGMTIYEASCIQQPNFVII</sequence>
<dbReference type="Pfam" id="PF07714">
    <property type="entry name" value="PK_Tyr_Ser-Thr"/>
    <property type="match status" value="1"/>
</dbReference>
<dbReference type="InParanoid" id="A0A067PGA4"/>
<dbReference type="PROSITE" id="PS00108">
    <property type="entry name" value="PROTEIN_KINASE_ST"/>
    <property type="match status" value="1"/>
</dbReference>
<name>A0A067PGA4_9AGAM</name>
<dbReference type="Proteomes" id="UP000027265">
    <property type="component" value="Unassembled WGS sequence"/>
</dbReference>
<dbReference type="STRING" id="933084.A0A067PGA4"/>
<evidence type="ECO:0000313" key="3">
    <source>
        <dbReference type="Proteomes" id="UP000027265"/>
    </source>
</evidence>
<dbReference type="PANTHER" id="PTHR44329:SF214">
    <property type="entry name" value="PROTEIN KINASE DOMAIN-CONTAINING PROTEIN"/>
    <property type="match status" value="1"/>
</dbReference>
<dbReference type="InterPro" id="IPR000719">
    <property type="entry name" value="Prot_kinase_dom"/>
</dbReference>
<accession>A0A067PGA4</accession>
<protein>
    <recommendedName>
        <fullName evidence="1">Protein kinase domain-containing protein</fullName>
    </recommendedName>
</protein>
<dbReference type="PANTHER" id="PTHR44329">
    <property type="entry name" value="SERINE/THREONINE-PROTEIN KINASE TNNI3K-RELATED"/>
    <property type="match status" value="1"/>
</dbReference>
<dbReference type="OrthoDB" id="4062651at2759"/>
<evidence type="ECO:0000313" key="2">
    <source>
        <dbReference type="EMBL" id="KDQ50042.1"/>
    </source>
</evidence>
<dbReference type="HOGENOM" id="CLU_000288_7_18_1"/>
<dbReference type="Gene3D" id="1.10.510.10">
    <property type="entry name" value="Transferase(Phosphotransferase) domain 1"/>
    <property type="match status" value="1"/>
</dbReference>
<dbReference type="GO" id="GO:0005524">
    <property type="term" value="F:ATP binding"/>
    <property type="evidence" value="ECO:0007669"/>
    <property type="project" value="InterPro"/>
</dbReference>
<dbReference type="AlphaFoldDB" id="A0A067PGA4"/>
<feature type="non-terminal residue" evidence="2">
    <location>
        <position position="1"/>
    </location>
</feature>
<reference evidence="3" key="1">
    <citation type="journal article" date="2014" name="Proc. Natl. Acad. Sci. U.S.A.">
        <title>Extensive sampling of basidiomycete genomes demonstrates inadequacy of the white-rot/brown-rot paradigm for wood decay fungi.</title>
        <authorList>
            <person name="Riley R."/>
            <person name="Salamov A.A."/>
            <person name="Brown D.W."/>
            <person name="Nagy L.G."/>
            <person name="Floudas D."/>
            <person name="Held B.W."/>
            <person name="Levasseur A."/>
            <person name="Lombard V."/>
            <person name="Morin E."/>
            <person name="Otillar R."/>
            <person name="Lindquist E.A."/>
            <person name="Sun H."/>
            <person name="LaButti K.M."/>
            <person name="Schmutz J."/>
            <person name="Jabbour D."/>
            <person name="Luo H."/>
            <person name="Baker S.E."/>
            <person name="Pisabarro A.G."/>
            <person name="Walton J.D."/>
            <person name="Blanchette R.A."/>
            <person name="Henrissat B."/>
            <person name="Martin F."/>
            <person name="Cullen D."/>
            <person name="Hibbett D.S."/>
            <person name="Grigoriev I.V."/>
        </authorList>
    </citation>
    <scope>NUCLEOTIDE SEQUENCE [LARGE SCALE GENOMIC DNA]</scope>
    <source>
        <strain evidence="3">MUCL 33604</strain>
    </source>
</reference>
<gene>
    <name evidence="2" type="ORF">JAAARDRAFT_142635</name>
</gene>
<dbReference type="InterPro" id="IPR011009">
    <property type="entry name" value="Kinase-like_dom_sf"/>
</dbReference>
<dbReference type="EMBL" id="KL197768">
    <property type="protein sequence ID" value="KDQ50042.1"/>
    <property type="molecule type" value="Genomic_DNA"/>
</dbReference>
<organism evidence="2 3">
    <name type="scientific">Jaapia argillacea MUCL 33604</name>
    <dbReference type="NCBI Taxonomy" id="933084"/>
    <lineage>
        <taxon>Eukaryota</taxon>
        <taxon>Fungi</taxon>
        <taxon>Dikarya</taxon>
        <taxon>Basidiomycota</taxon>
        <taxon>Agaricomycotina</taxon>
        <taxon>Agaricomycetes</taxon>
        <taxon>Agaricomycetidae</taxon>
        <taxon>Jaapiales</taxon>
        <taxon>Jaapiaceae</taxon>
        <taxon>Jaapia</taxon>
    </lineage>
</organism>
<feature type="domain" description="Protein kinase" evidence="1">
    <location>
        <begin position="1"/>
        <end position="159"/>
    </location>
</feature>
<dbReference type="InterPro" id="IPR001245">
    <property type="entry name" value="Ser-Thr/Tyr_kinase_cat_dom"/>
</dbReference>
<dbReference type="InterPro" id="IPR051681">
    <property type="entry name" value="Ser/Thr_Kinases-Pseudokinases"/>
</dbReference>
<keyword evidence="3" id="KW-1185">Reference proteome</keyword>
<evidence type="ECO:0000259" key="1">
    <source>
        <dbReference type="PROSITE" id="PS50011"/>
    </source>
</evidence>
<dbReference type="PROSITE" id="PS50011">
    <property type="entry name" value="PROTEIN_KINASE_DOM"/>
    <property type="match status" value="1"/>
</dbReference>
<dbReference type="InterPro" id="IPR008271">
    <property type="entry name" value="Ser/Thr_kinase_AS"/>
</dbReference>
<dbReference type="SUPFAM" id="SSF56112">
    <property type="entry name" value="Protein kinase-like (PK-like)"/>
    <property type="match status" value="1"/>
</dbReference>
<dbReference type="GO" id="GO:0004674">
    <property type="term" value="F:protein serine/threonine kinase activity"/>
    <property type="evidence" value="ECO:0007669"/>
    <property type="project" value="TreeGrafter"/>
</dbReference>
<dbReference type="SMART" id="SM00220">
    <property type="entry name" value="S_TKc"/>
    <property type="match status" value="1"/>
</dbReference>
<proteinExistence type="predicted"/>